<dbReference type="RefSeq" id="WP_011766891.1">
    <property type="nucleotide sequence ID" value="NC_008702.1"/>
</dbReference>
<sequence length="507" mass="55884">MSDPNRIADPAEAMFAWLAAEPADDPIVDLAALRTHLVALNEGAVSSARLQGCADQFDIRVRDLSNRLRPRLLTATLPLPRDLHQAIGDLVAALLDLAAVFRRLVEDLRQRWLRTQIVEAATLVAQALQLLSEAGFNAVMAGSTLPFGLWQHAHALAVGAARQEGGRDGEIGAQARWAFHYKRLLCLAVVQPESLTPRELSWLFEYLEGAAGRARLERAPALLDSAAYWIDPAQDSPPVAVARRAAPDVDGLWCFDPAPLARRVAEQIEWLENRILEAEVVGLERDGELLASDLSGLPEGLTPVEVLSLLRRLRDRWSAPLLREQPRRRHQYTVQVCAGLRAIWDLGRHGESSARLAEWLVLNESPGGYAIMCVAGIEGVLSAGMALALRRGAGQPWTICIVRWIRSDNPDQVELGLQVVAQDFTAVQIAFRNADTPHTVPALILPQLDSVRRAEALLAPAGSYVSRRFVLMQEGERLYVAQCRALGLDLQTANIELFQYEIDPYPT</sequence>
<name>A1KAC7_AZOSB</name>
<protein>
    <submittedName>
        <fullName evidence="1">Uncharacterized protein</fullName>
    </submittedName>
</protein>
<proteinExistence type="predicted"/>
<organism evidence="1 2">
    <name type="scientific">Azoarcus sp. (strain BH72)</name>
    <dbReference type="NCBI Taxonomy" id="418699"/>
    <lineage>
        <taxon>Bacteria</taxon>
        <taxon>Pseudomonadati</taxon>
        <taxon>Pseudomonadota</taxon>
        <taxon>Betaproteobacteria</taxon>
        <taxon>Rhodocyclales</taxon>
        <taxon>Zoogloeaceae</taxon>
        <taxon>Azoarcus</taxon>
    </lineage>
</organism>
<reference evidence="1 2" key="1">
    <citation type="journal article" date="2006" name="Nat. Biotechnol.">
        <title>Complete genome of the mutualistic, N2-fixing grass endophyte Azoarcus sp. strain BH72.</title>
        <authorList>
            <person name="Krause A."/>
            <person name="Ramakumar A."/>
            <person name="Bartels D."/>
            <person name="Battistoni F."/>
            <person name="Bekel T."/>
            <person name="Boch J."/>
            <person name="Boehm M."/>
            <person name="Friedrich F."/>
            <person name="Hurek T."/>
            <person name="Krause L."/>
            <person name="Linke B."/>
            <person name="McHardy A.C."/>
            <person name="Sarkar A."/>
            <person name="Schneiker S."/>
            <person name="Syed A.A."/>
            <person name="Thauer R."/>
            <person name="Vorhoelter F.-J."/>
            <person name="Weidner S."/>
            <person name="Puehler A."/>
            <person name="Reinhold-Hurek B."/>
            <person name="Kaiser O."/>
            <person name="Goesmann A."/>
        </authorList>
    </citation>
    <scope>NUCLEOTIDE SEQUENCE [LARGE SCALE GENOMIC DNA]</scope>
    <source>
        <strain evidence="1 2">BH72</strain>
    </source>
</reference>
<dbReference type="Proteomes" id="UP000002588">
    <property type="component" value="Chromosome"/>
</dbReference>
<dbReference type="eggNOG" id="ENOG502Z85G">
    <property type="taxonomic scope" value="Bacteria"/>
</dbReference>
<dbReference type="AlphaFoldDB" id="A1KAC7"/>
<dbReference type="EMBL" id="AM406670">
    <property type="protein sequence ID" value="CAL95783.1"/>
    <property type="molecule type" value="Genomic_DNA"/>
</dbReference>
<dbReference type="KEGG" id="azo:azo3166"/>
<dbReference type="HOGENOM" id="CLU_540496_0_0_4"/>
<keyword evidence="2" id="KW-1185">Reference proteome</keyword>
<evidence type="ECO:0000313" key="1">
    <source>
        <dbReference type="EMBL" id="CAL95783.1"/>
    </source>
</evidence>
<evidence type="ECO:0000313" key="2">
    <source>
        <dbReference type="Proteomes" id="UP000002588"/>
    </source>
</evidence>
<accession>A1KAC7</accession>
<dbReference type="STRING" id="62928.azo3166"/>
<gene>
    <name evidence="1" type="ordered locus">azo3166</name>
</gene>